<sequence length="113" mass="12740">EVINEVLEKISAEKYLTILVGDINIDCLAKGNDYYQLRDTLGSHNMYRVNLMPTRITLTSRTSIDCVCTNLPVGELNIEILDTCISDHTGQICRIARDIAPTTLTTKRRQINN</sequence>
<name>A0A1B6F5E7_9HEMI</name>
<dbReference type="Gene3D" id="3.60.10.10">
    <property type="entry name" value="Endonuclease/exonuclease/phosphatase"/>
    <property type="match status" value="1"/>
</dbReference>
<evidence type="ECO:0008006" key="2">
    <source>
        <dbReference type="Google" id="ProtNLM"/>
    </source>
</evidence>
<gene>
    <name evidence="1" type="ORF">g.45677</name>
</gene>
<dbReference type="SUPFAM" id="SSF56219">
    <property type="entry name" value="DNase I-like"/>
    <property type="match status" value="1"/>
</dbReference>
<feature type="non-terminal residue" evidence="1">
    <location>
        <position position="113"/>
    </location>
</feature>
<organism evidence="1">
    <name type="scientific">Cuerna arida</name>
    <dbReference type="NCBI Taxonomy" id="1464854"/>
    <lineage>
        <taxon>Eukaryota</taxon>
        <taxon>Metazoa</taxon>
        <taxon>Ecdysozoa</taxon>
        <taxon>Arthropoda</taxon>
        <taxon>Hexapoda</taxon>
        <taxon>Insecta</taxon>
        <taxon>Pterygota</taxon>
        <taxon>Neoptera</taxon>
        <taxon>Paraneoptera</taxon>
        <taxon>Hemiptera</taxon>
        <taxon>Auchenorrhyncha</taxon>
        <taxon>Membracoidea</taxon>
        <taxon>Cicadellidae</taxon>
        <taxon>Cicadellinae</taxon>
        <taxon>Proconiini</taxon>
        <taxon>Cuerna</taxon>
    </lineage>
</organism>
<accession>A0A1B6F5E7</accession>
<dbReference type="EMBL" id="GECZ01024362">
    <property type="protein sequence ID" value="JAS45407.1"/>
    <property type="molecule type" value="Transcribed_RNA"/>
</dbReference>
<dbReference type="AlphaFoldDB" id="A0A1B6F5E7"/>
<dbReference type="InterPro" id="IPR036691">
    <property type="entry name" value="Endo/exonu/phosph_ase_sf"/>
</dbReference>
<proteinExistence type="predicted"/>
<protein>
    <recommendedName>
        <fullName evidence="2">Endonuclease/exonuclease/phosphatase domain-containing protein</fullName>
    </recommendedName>
</protein>
<evidence type="ECO:0000313" key="1">
    <source>
        <dbReference type="EMBL" id="JAS45407.1"/>
    </source>
</evidence>
<reference evidence="1" key="1">
    <citation type="submission" date="2015-11" db="EMBL/GenBank/DDBJ databases">
        <title>De novo transcriptome assembly of four potential Pierce s Disease insect vectors from Arizona vineyards.</title>
        <authorList>
            <person name="Tassone E.E."/>
        </authorList>
    </citation>
    <scope>NUCLEOTIDE SEQUENCE</scope>
</reference>
<feature type="non-terminal residue" evidence="1">
    <location>
        <position position="1"/>
    </location>
</feature>